<dbReference type="SUPFAM" id="SSF50156">
    <property type="entry name" value="PDZ domain-like"/>
    <property type="match status" value="1"/>
</dbReference>
<dbReference type="EMBL" id="SMUW01000032">
    <property type="protein sequence ID" value="TDK45547.1"/>
    <property type="molecule type" value="Genomic_DNA"/>
</dbReference>
<evidence type="ECO:0000259" key="1">
    <source>
        <dbReference type="PROSITE" id="PS50106"/>
    </source>
</evidence>
<proteinExistence type="predicted"/>
<dbReference type="Gene3D" id="2.30.42.10">
    <property type="match status" value="1"/>
</dbReference>
<dbReference type="InterPro" id="IPR036034">
    <property type="entry name" value="PDZ_sf"/>
</dbReference>
<dbReference type="InterPro" id="IPR034122">
    <property type="entry name" value="Retropepsin-like_bacterial"/>
</dbReference>
<reference evidence="2 3" key="1">
    <citation type="submission" date="2019-03" db="EMBL/GenBank/DDBJ databases">
        <title>Algoriphagus aquimaris sp. nov., isolated form marine sediment in Pohang, Korea.</title>
        <authorList>
            <person name="Kim J."/>
            <person name="Yoon S.-H."/>
            <person name="Lee S.-S."/>
        </authorList>
    </citation>
    <scope>NUCLEOTIDE SEQUENCE [LARGE SCALE GENOMIC DNA]</scope>
    <source>
        <strain evidence="2 3">F21</strain>
    </source>
</reference>
<name>A0A4V6PM51_9BACT</name>
<dbReference type="InterPro" id="IPR021109">
    <property type="entry name" value="Peptidase_aspartic_dom_sf"/>
</dbReference>
<dbReference type="InterPro" id="IPR041489">
    <property type="entry name" value="PDZ_6"/>
</dbReference>
<dbReference type="Gene3D" id="2.40.70.10">
    <property type="entry name" value="Acid Proteases"/>
    <property type="match status" value="2"/>
</dbReference>
<dbReference type="AlphaFoldDB" id="A0A4V6PM51"/>
<dbReference type="Pfam" id="PF13650">
    <property type="entry name" value="Asp_protease_2"/>
    <property type="match status" value="2"/>
</dbReference>
<evidence type="ECO:0000313" key="2">
    <source>
        <dbReference type="EMBL" id="TDK45547.1"/>
    </source>
</evidence>
<comment type="caution">
    <text evidence="2">The sequence shown here is derived from an EMBL/GenBank/DDBJ whole genome shotgun (WGS) entry which is preliminary data.</text>
</comment>
<dbReference type="Proteomes" id="UP000295438">
    <property type="component" value="Unassembled WGS sequence"/>
</dbReference>
<protein>
    <submittedName>
        <fullName evidence="2">PDZ domain-containing protein</fullName>
    </submittedName>
</protein>
<organism evidence="2 3">
    <name type="scientific">Algoriphagus formosus</name>
    <dbReference type="NCBI Taxonomy" id="2007308"/>
    <lineage>
        <taxon>Bacteria</taxon>
        <taxon>Pseudomonadati</taxon>
        <taxon>Bacteroidota</taxon>
        <taxon>Cytophagia</taxon>
        <taxon>Cytophagales</taxon>
        <taxon>Cyclobacteriaceae</taxon>
        <taxon>Algoriphagus</taxon>
    </lineage>
</organism>
<dbReference type="CDD" id="cd05483">
    <property type="entry name" value="retropepsin_like_bacteria"/>
    <property type="match status" value="1"/>
</dbReference>
<dbReference type="SMART" id="SM00228">
    <property type="entry name" value="PDZ"/>
    <property type="match status" value="1"/>
</dbReference>
<feature type="domain" description="PDZ" evidence="1">
    <location>
        <begin position="325"/>
        <end position="387"/>
    </location>
</feature>
<keyword evidence="3" id="KW-1185">Reference proteome</keyword>
<dbReference type="InterPro" id="IPR001478">
    <property type="entry name" value="PDZ"/>
</dbReference>
<dbReference type="Pfam" id="PF17820">
    <property type="entry name" value="PDZ_6"/>
    <property type="match status" value="1"/>
</dbReference>
<dbReference type="PROSITE" id="PS50106">
    <property type="entry name" value="PDZ"/>
    <property type="match status" value="1"/>
</dbReference>
<dbReference type="RefSeq" id="WP_133390586.1">
    <property type="nucleotide sequence ID" value="NZ_SMUW01000032.1"/>
</dbReference>
<sequence length="416" mass="47666">MKRFLFLFILIYSIAWEAQSQIPGFFMKEDKRRVILPFYASNSLIIVPVSINGAYPVNFLIDTGVRSNILFSKDLGDAMGLKYTRRLNLMGADGSEQIMAQVSPVNYLDLGPIEGIAQSLLVLEEDFLELESVVGVPIYGIIGYEFFKFNPVKINYDDERIEFFREGALKWRPPFYTKKDLSIQSSKPYISAKVKQRNGEVLDAKLLIDTGANHGLLLNQETSEKIEIPDLNLETELGQSLGGTLYGNIARVDWVKINHLTQRDVMTSYPEETAFSYIIQESGRLGSLGSEILGRMRIILDYPRERALFKKGDTFYVPYEYDMSGLTVKKVPTDKKRFYIGSVRKGSPAEEAGILPFDEVLSINKIPVLIWELAEVVKLLREEEGKVVEFEVRRYFDDTLTKYEDFTYRIELRKQI</sequence>
<evidence type="ECO:0000313" key="3">
    <source>
        <dbReference type="Proteomes" id="UP000295438"/>
    </source>
</evidence>
<accession>A0A4V6PM51</accession>
<gene>
    <name evidence="2" type="ORF">E1898_08615</name>
</gene>